<feature type="region of interest" description="Disordered" evidence="1">
    <location>
        <begin position="388"/>
        <end position="441"/>
    </location>
</feature>
<accession>U6L4L8</accession>
<evidence type="ECO:0000256" key="1">
    <source>
        <dbReference type="SAM" id="MobiDB-lite"/>
    </source>
</evidence>
<feature type="region of interest" description="Disordered" evidence="1">
    <location>
        <begin position="346"/>
        <end position="370"/>
    </location>
</feature>
<dbReference type="RefSeq" id="XP_013233470.1">
    <property type="nucleotide sequence ID" value="XM_013378016.1"/>
</dbReference>
<dbReference type="VEuPathDB" id="ToxoDB:ETH_00032200"/>
<feature type="compositionally biased region" description="Gly residues" evidence="1">
    <location>
        <begin position="388"/>
        <end position="398"/>
    </location>
</feature>
<dbReference type="OrthoDB" id="347020at2759"/>
<keyword evidence="3" id="KW-1185">Reference proteome</keyword>
<gene>
    <name evidence="2" type="ORF">ETH_00032200</name>
</gene>
<protein>
    <submittedName>
        <fullName evidence="2">Uncharacterized protein</fullName>
    </submittedName>
</protein>
<reference evidence="2" key="1">
    <citation type="submission" date="2013-10" db="EMBL/GenBank/DDBJ databases">
        <title>Genomic analysis of the causative agents of coccidiosis in chickens.</title>
        <authorList>
            <person name="Reid A.J."/>
            <person name="Blake D."/>
            <person name="Billington K."/>
            <person name="Browne H."/>
            <person name="Dunn M."/>
            <person name="Hung S."/>
            <person name="Kawahara F."/>
            <person name="Miranda-Saavedra D."/>
            <person name="Mourier T."/>
            <person name="Nagra H."/>
            <person name="Otto T.D."/>
            <person name="Rawlings N."/>
            <person name="Sanchez A."/>
            <person name="Sanders M."/>
            <person name="Subramaniam C."/>
            <person name="Tay Y."/>
            <person name="Dear P."/>
            <person name="Doerig C."/>
            <person name="Gruber A."/>
            <person name="Parkinson J."/>
            <person name="Shirley M."/>
            <person name="Wan K.L."/>
            <person name="Berriman M."/>
            <person name="Tomley F."/>
            <person name="Pain A."/>
        </authorList>
    </citation>
    <scope>NUCLEOTIDE SEQUENCE [LARGE SCALE GENOMIC DNA]</scope>
    <source>
        <strain evidence="2">Houghton</strain>
    </source>
</reference>
<feature type="compositionally biased region" description="Low complexity" evidence="1">
    <location>
        <begin position="464"/>
        <end position="485"/>
    </location>
</feature>
<reference evidence="2" key="2">
    <citation type="submission" date="2013-10" db="EMBL/GenBank/DDBJ databases">
        <authorList>
            <person name="Aslett M."/>
        </authorList>
    </citation>
    <scope>NUCLEOTIDE SEQUENCE [LARGE SCALE GENOMIC DNA]</scope>
    <source>
        <strain evidence="2">Houghton</strain>
    </source>
</reference>
<dbReference type="GeneID" id="25255506"/>
<proteinExistence type="predicted"/>
<sequence>MLYAPQASNLQQQQQQQLCVVLLNLSLHLLPPTEVIRKPVSLQQQLHAREPLWLRLAFDCALRRVVAFGVRDHLVDKYKLPMVPLDVCQSEVLLDVEQCIPVDFMDKFPSDTLIEVVRQKQLLVGTMDFSVFPQLAADQGYTAGFYPELVQAVAQELTVIVLQNPGLRRELVGERELDISILNQSFSKRVQDIKAAVAQELLIGAACSEEANGAAGHGLQQAAAAGRGSMGHGEALGGEGNLPWQDTLVCGDVSGSASTCQLHGCLSPWGEVPKEFQIAVTHVKFSTPMNLVAAVHRGEVHMTDVGTIASAYLPEKYNFLPLREVLEPSCTVGAWKSFFLLRDPASRRRRGRRQTSADPEQQNFARSAAGTFEKGGVNVLGSTLGWSGGISGGRGSGGRNTSPGKSPPGSGGSKDISKDRRHQRPGSMSESTNLMNRMESWEERMRRTRSLFFKLYGVQTEAATGSSQHASASSSPPGANSISPSRSADTETAFEEKTLVKLQAVDHFLYSYLFPQEFRISSVRKAGRPAADIVELNVAVSPTAAATSRRAGLTISEGASGLSGFYQLTAKAIMRLPPSGETWAAPGRRSRGVSRTSCAFSCILC</sequence>
<dbReference type="AlphaFoldDB" id="U6L4L8"/>
<organism evidence="2 3">
    <name type="scientific">Eimeria tenella</name>
    <name type="common">Coccidian parasite</name>
    <dbReference type="NCBI Taxonomy" id="5802"/>
    <lineage>
        <taxon>Eukaryota</taxon>
        <taxon>Sar</taxon>
        <taxon>Alveolata</taxon>
        <taxon>Apicomplexa</taxon>
        <taxon>Conoidasida</taxon>
        <taxon>Coccidia</taxon>
        <taxon>Eucoccidiorida</taxon>
        <taxon>Eimeriorina</taxon>
        <taxon>Eimeriidae</taxon>
        <taxon>Eimeria</taxon>
    </lineage>
</organism>
<dbReference type="EMBL" id="HG675733">
    <property type="protein sequence ID" value="CDJ42720.1"/>
    <property type="molecule type" value="Genomic_DNA"/>
</dbReference>
<feature type="compositionally biased region" description="Low complexity" evidence="1">
    <location>
        <begin position="399"/>
        <end position="408"/>
    </location>
</feature>
<feature type="compositionally biased region" description="Polar residues" evidence="1">
    <location>
        <begin position="354"/>
        <end position="365"/>
    </location>
</feature>
<name>U6L4L8_EIMTE</name>
<dbReference type="VEuPathDB" id="ToxoDB:ETH2_0856100"/>
<dbReference type="Proteomes" id="UP000030747">
    <property type="component" value="Unassembled WGS sequence"/>
</dbReference>
<feature type="compositionally biased region" description="Polar residues" evidence="1">
    <location>
        <begin position="426"/>
        <end position="435"/>
    </location>
</feature>
<evidence type="ECO:0000313" key="3">
    <source>
        <dbReference type="Proteomes" id="UP000030747"/>
    </source>
</evidence>
<evidence type="ECO:0000313" key="2">
    <source>
        <dbReference type="EMBL" id="CDJ42720.1"/>
    </source>
</evidence>
<feature type="region of interest" description="Disordered" evidence="1">
    <location>
        <begin position="464"/>
        <end position="490"/>
    </location>
</feature>